<keyword evidence="4" id="KW-0378">Hydrolase</keyword>
<keyword evidence="4" id="KW-0540">Nuclease</keyword>
<keyword evidence="2" id="KW-1133">Transmembrane helix</keyword>
<feature type="region of interest" description="Disordered" evidence="1">
    <location>
        <begin position="361"/>
        <end position="402"/>
    </location>
</feature>
<dbReference type="Proteomes" id="UP000253868">
    <property type="component" value="Chromosome"/>
</dbReference>
<evidence type="ECO:0000256" key="1">
    <source>
        <dbReference type="SAM" id="MobiDB-lite"/>
    </source>
</evidence>
<dbReference type="OrthoDB" id="2340043at2"/>
<dbReference type="InterPro" id="IPR036691">
    <property type="entry name" value="Endo/exonu/phosph_ase_sf"/>
</dbReference>
<feature type="transmembrane region" description="Helical" evidence="2">
    <location>
        <begin position="71"/>
        <end position="90"/>
    </location>
</feature>
<dbReference type="KEGG" id="spad:DVK44_14980"/>
<feature type="transmembrane region" description="Helical" evidence="2">
    <location>
        <begin position="37"/>
        <end position="59"/>
    </location>
</feature>
<keyword evidence="2" id="KW-0472">Membrane</keyword>
<evidence type="ECO:0000313" key="4">
    <source>
        <dbReference type="EMBL" id="AXG78791.1"/>
    </source>
</evidence>
<keyword evidence="4" id="KW-0269">Exonuclease</keyword>
<dbReference type="Pfam" id="PF03372">
    <property type="entry name" value="Exo_endo_phos"/>
    <property type="match status" value="1"/>
</dbReference>
<evidence type="ECO:0000256" key="2">
    <source>
        <dbReference type="SAM" id="Phobius"/>
    </source>
</evidence>
<keyword evidence="2" id="KW-0812">Transmembrane</keyword>
<protein>
    <submittedName>
        <fullName evidence="4">Endonuclease/exonuclease/phosphatase family protein</fullName>
    </submittedName>
</protein>
<dbReference type="EMBL" id="CP031194">
    <property type="protein sequence ID" value="AXG78791.1"/>
    <property type="molecule type" value="Genomic_DNA"/>
</dbReference>
<proteinExistence type="predicted"/>
<accession>A0A345HQ17</accession>
<reference evidence="5" key="1">
    <citation type="submission" date="2018-07" db="EMBL/GenBank/DDBJ databases">
        <authorList>
            <person name="Zhao J."/>
        </authorList>
    </citation>
    <scope>NUCLEOTIDE SEQUENCE [LARGE SCALE GENOMIC DNA]</scope>
    <source>
        <strain evidence="5">GSSD-12</strain>
    </source>
</reference>
<dbReference type="Gene3D" id="3.60.10.10">
    <property type="entry name" value="Endonuclease/exonuclease/phosphatase"/>
    <property type="match status" value="1"/>
</dbReference>
<feature type="compositionally biased region" description="Acidic residues" evidence="1">
    <location>
        <begin position="378"/>
        <end position="387"/>
    </location>
</feature>
<evidence type="ECO:0000313" key="5">
    <source>
        <dbReference type="Proteomes" id="UP000253868"/>
    </source>
</evidence>
<feature type="region of interest" description="Disordered" evidence="1">
    <location>
        <begin position="1"/>
        <end position="33"/>
    </location>
</feature>
<name>A0A345HQ17_9ACTN</name>
<gene>
    <name evidence="4" type="ORF">DVK44_14980</name>
</gene>
<feature type="compositionally biased region" description="Basic and acidic residues" evidence="1">
    <location>
        <begin position="364"/>
        <end position="377"/>
    </location>
</feature>
<evidence type="ECO:0000259" key="3">
    <source>
        <dbReference type="Pfam" id="PF03372"/>
    </source>
</evidence>
<keyword evidence="5" id="KW-1185">Reference proteome</keyword>
<keyword evidence="4" id="KW-0255">Endonuclease</keyword>
<feature type="domain" description="Endonuclease/exonuclease/phosphatase" evidence="3">
    <location>
        <begin position="144"/>
        <end position="351"/>
    </location>
</feature>
<sequence length="402" mass="42809">MRGPPVNVPRLPTIQPGVRPDVQTEDRPTSRPPHRRLLAAATGLFLVGATLLTGCRLLGTDAVTPVPQLLAFLPWLLVPLTLAALATALLRWRTGMVWALVVLAATGWSVRTYDTDGDRSGDYAAAAHTGPAPDGPASTRLRVLTSNVEFGQGTLGLIDTIRREKPDLVFVQECEFVCARLLADRIPATDYPYRNVVTADRAAGSAILSVFPLTPAAGVKGTLAMPGSTARIGGRTVHLQLAHPLPPIPGMVDDWRRELGHLRTYAAATREDGAPVIVAGDFNATRDHAAFRALLKSGGLRTSALVAGAGRTPSWPAGVPRPLGAQIDHVLVSEDFSVRSARFIDLADTDHRSLLVTLDLPAADTDREPADAKREPADAEGPDAEPADAERPDSEPTEVQAR</sequence>
<dbReference type="GO" id="GO:0004519">
    <property type="term" value="F:endonuclease activity"/>
    <property type="evidence" value="ECO:0007669"/>
    <property type="project" value="UniProtKB-KW"/>
</dbReference>
<dbReference type="GO" id="GO:0004527">
    <property type="term" value="F:exonuclease activity"/>
    <property type="evidence" value="ECO:0007669"/>
    <property type="project" value="UniProtKB-KW"/>
</dbReference>
<organism evidence="4 5">
    <name type="scientific">Streptomyces paludis</name>
    <dbReference type="NCBI Taxonomy" id="2282738"/>
    <lineage>
        <taxon>Bacteria</taxon>
        <taxon>Bacillati</taxon>
        <taxon>Actinomycetota</taxon>
        <taxon>Actinomycetes</taxon>
        <taxon>Kitasatosporales</taxon>
        <taxon>Streptomycetaceae</taxon>
        <taxon>Streptomyces</taxon>
    </lineage>
</organism>
<dbReference type="AlphaFoldDB" id="A0A345HQ17"/>
<dbReference type="SUPFAM" id="SSF56219">
    <property type="entry name" value="DNase I-like"/>
    <property type="match status" value="1"/>
</dbReference>
<dbReference type="InterPro" id="IPR005135">
    <property type="entry name" value="Endo/exonuclease/phosphatase"/>
</dbReference>